<dbReference type="EMBL" id="AUZY01009914">
    <property type="protein sequence ID" value="EQD40451.1"/>
    <property type="molecule type" value="Genomic_DNA"/>
</dbReference>
<feature type="domain" description="DNA-directed DNA polymerase family B multifunctional" evidence="7">
    <location>
        <begin position="2"/>
        <end position="160"/>
    </location>
</feature>
<evidence type="ECO:0000256" key="6">
    <source>
        <dbReference type="ARBA" id="ARBA00049244"/>
    </source>
</evidence>
<feature type="non-terminal residue" evidence="8">
    <location>
        <position position="160"/>
    </location>
</feature>
<evidence type="ECO:0000256" key="3">
    <source>
        <dbReference type="ARBA" id="ARBA00022695"/>
    </source>
</evidence>
<gene>
    <name evidence="8" type="ORF">B1B_14916</name>
</gene>
<protein>
    <recommendedName>
        <fullName evidence="1">DNA-directed DNA polymerase</fullName>
        <ecNumber evidence="1">2.7.7.7</ecNumber>
    </recommendedName>
</protein>
<dbReference type="GO" id="GO:0000166">
    <property type="term" value="F:nucleotide binding"/>
    <property type="evidence" value="ECO:0007669"/>
    <property type="project" value="InterPro"/>
</dbReference>
<comment type="catalytic activity">
    <reaction evidence="6">
        <text>DNA(n) + a 2'-deoxyribonucleoside 5'-triphosphate = DNA(n+1) + diphosphate</text>
        <dbReference type="Rhea" id="RHEA:22508"/>
        <dbReference type="Rhea" id="RHEA-COMP:17339"/>
        <dbReference type="Rhea" id="RHEA-COMP:17340"/>
        <dbReference type="ChEBI" id="CHEBI:33019"/>
        <dbReference type="ChEBI" id="CHEBI:61560"/>
        <dbReference type="ChEBI" id="CHEBI:173112"/>
        <dbReference type="EC" id="2.7.7.7"/>
    </reaction>
</comment>
<keyword evidence="5" id="KW-0238">DNA-binding</keyword>
<dbReference type="PANTHER" id="PTHR10322">
    <property type="entry name" value="DNA POLYMERASE CATALYTIC SUBUNIT"/>
    <property type="match status" value="1"/>
</dbReference>
<dbReference type="InterPro" id="IPR017964">
    <property type="entry name" value="DNA-dir_DNA_pol_B_CS"/>
</dbReference>
<dbReference type="AlphaFoldDB" id="T0YXT4"/>
<dbReference type="SUPFAM" id="SSF56672">
    <property type="entry name" value="DNA/RNA polymerases"/>
    <property type="match status" value="1"/>
</dbReference>
<dbReference type="PROSITE" id="PS00116">
    <property type="entry name" value="DNA_POLYMERASE_B"/>
    <property type="match status" value="1"/>
</dbReference>
<dbReference type="InterPro" id="IPR023211">
    <property type="entry name" value="DNA_pol_palm_dom_sf"/>
</dbReference>
<keyword evidence="2 8" id="KW-0808">Transferase</keyword>
<dbReference type="GO" id="GO:0006261">
    <property type="term" value="P:DNA-templated DNA replication"/>
    <property type="evidence" value="ECO:0007669"/>
    <property type="project" value="TreeGrafter"/>
</dbReference>
<keyword evidence="3 8" id="KW-0548">Nucleotidyltransferase</keyword>
<evidence type="ECO:0000313" key="8">
    <source>
        <dbReference type="EMBL" id="EQD40451.1"/>
    </source>
</evidence>
<comment type="caution">
    <text evidence="8">The sequence shown here is derived from an EMBL/GenBank/DDBJ whole genome shotgun (WGS) entry which is preliminary data.</text>
</comment>
<reference evidence="8" key="2">
    <citation type="journal article" date="2014" name="ISME J.">
        <title>Microbial stratification in low pH oxic and suboxic macroscopic growths along an acid mine drainage.</title>
        <authorList>
            <person name="Mendez-Garcia C."/>
            <person name="Mesa V."/>
            <person name="Sprenger R.R."/>
            <person name="Richter M."/>
            <person name="Diez M.S."/>
            <person name="Solano J."/>
            <person name="Bargiela R."/>
            <person name="Golyshina O.V."/>
            <person name="Manteca A."/>
            <person name="Ramos J.L."/>
            <person name="Gallego J.R."/>
            <person name="Llorente I."/>
            <person name="Martins Dos Santos V.A."/>
            <person name="Jensen O.N."/>
            <person name="Pelaez A.I."/>
            <person name="Sanchez J."/>
            <person name="Ferrer M."/>
        </authorList>
    </citation>
    <scope>NUCLEOTIDE SEQUENCE</scope>
</reference>
<dbReference type="EC" id="2.7.7.7" evidence="1"/>
<dbReference type="Gene3D" id="3.90.1600.10">
    <property type="entry name" value="Palm domain of DNA polymerase"/>
    <property type="match status" value="1"/>
</dbReference>
<dbReference type="InterPro" id="IPR042087">
    <property type="entry name" value="DNA_pol_B_thumb"/>
</dbReference>
<dbReference type="GO" id="GO:0003677">
    <property type="term" value="F:DNA binding"/>
    <property type="evidence" value="ECO:0007669"/>
    <property type="project" value="UniProtKB-KW"/>
</dbReference>
<evidence type="ECO:0000259" key="7">
    <source>
        <dbReference type="Pfam" id="PF00136"/>
    </source>
</evidence>
<sequence length="160" mass="18204">MLLGARSQALKIVSNSFYGYLGYARSRWYSRACAASVTAYGRHYIQDAIAKAEENGFKVLYGDTDSVMMLLNGKTHESAVEFAADFNSKLPESMELELEDFYRRGIFVGKKAEQKSSGAKKKYAMISYDGRVKIRGFELVRRDWSKIARETQRKILDSIL</sequence>
<dbReference type="InterPro" id="IPR050240">
    <property type="entry name" value="DNA_pol_type-B"/>
</dbReference>
<dbReference type="InterPro" id="IPR043502">
    <property type="entry name" value="DNA/RNA_pol_sf"/>
</dbReference>
<dbReference type="Pfam" id="PF00136">
    <property type="entry name" value="DNA_pol_B"/>
    <property type="match status" value="1"/>
</dbReference>
<evidence type="ECO:0000256" key="2">
    <source>
        <dbReference type="ARBA" id="ARBA00022679"/>
    </source>
</evidence>
<keyword evidence="4 8" id="KW-0239">DNA-directed DNA polymerase</keyword>
<dbReference type="PANTHER" id="PTHR10322:SF23">
    <property type="entry name" value="DNA POLYMERASE DELTA CATALYTIC SUBUNIT"/>
    <property type="match status" value="1"/>
</dbReference>
<evidence type="ECO:0000256" key="4">
    <source>
        <dbReference type="ARBA" id="ARBA00022932"/>
    </source>
</evidence>
<accession>T0YXT4</accession>
<reference evidence="8" key="1">
    <citation type="submission" date="2013-08" db="EMBL/GenBank/DDBJ databases">
        <authorList>
            <person name="Mendez C."/>
            <person name="Richter M."/>
            <person name="Ferrer M."/>
            <person name="Sanchez J."/>
        </authorList>
    </citation>
    <scope>NUCLEOTIDE SEQUENCE</scope>
</reference>
<proteinExistence type="predicted"/>
<evidence type="ECO:0000256" key="1">
    <source>
        <dbReference type="ARBA" id="ARBA00012417"/>
    </source>
</evidence>
<dbReference type="GO" id="GO:0003887">
    <property type="term" value="F:DNA-directed DNA polymerase activity"/>
    <property type="evidence" value="ECO:0007669"/>
    <property type="project" value="UniProtKB-KW"/>
</dbReference>
<name>T0YXT4_9ZZZZ</name>
<dbReference type="Gene3D" id="1.10.132.60">
    <property type="entry name" value="DNA polymerase family B, C-terminal domain"/>
    <property type="match status" value="1"/>
</dbReference>
<organism evidence="8">
    <name type="scientific">mine drainage metagenome</name>
    <dbReference type="NCBI Taxonomy" id="410659"/>
    <lineage>
        <taxon>unclassified sequences</taxon>
        <taxon>metagenomes</taxon>
        <taxon>ecological metagenomes</taxon>
    </lineage>
</organism>
<evidence type="ECO:0000256" key="5">
    <source>
        <dbReference type="ARBA" id="ARBA00023125"/>
    </source>
</evidence>
<dbReference type="InterPro" id="IPR006134">
    <property type="entry name" value="DNA-dir_DNA_pol_B_multi_dom"/>
</dbReference>